<reference evidence="1 2" key="1">
    <citation type="journal article" date="2023" name="Microbiol. Spectr.">
        <title>Symbiosis of Carpenter Bees with Uncharacterized Lactic Acid Bacteria Showing NAD Auxotrophy.</title>
        <authorList>
            <person name="Kawasaki S."/>
            <person name="Ozawa K."/>
            <person name="Mori T."/>
            <person name="Yamamoto A."/>
            <person name="Ito M."/>
            <person name="Ohkuma M."/>
            <person name="Sakamoto M."/>
            <person name="Matsutani M."/>
        </authorList>
    </citation>
    <scope>NUCLEOTIDE SEQUENCE [LARGE SCALE GENOMIC DNA]</scope>
    <source>
        <strain evidence="1 2">XA3</strain>
    </source>
</reference>
<evidence type="ECO:0000313" key="1">
    <source>
        <dbReference type="EMBL" id="BDR57678.1"/>
    </source>
</evidence>
<protein>
    <submittedName>
        <fullName evidence="1">Uncharacterized protein</fullName>
    </submittedName>
</protein>
<gene>
    <name evidence="1" type="ORF">XA3_01190</name>
</gene>
<dbReference type="KEGG" id="xap:XA3_01190"/>
<dbReference type="EMBL" id="AP026802">
    <property type="protein sequence ID" value="BDR57678.1"/>
    <property type="molecule type" value="Genomic_DNA"/>
</dbReference>
<name>A0AAU9DUX5_9LACO</name>
<keyword evidence="2" id="KW-1185">Reference proteome</keyword>
<dbReference type="Proteomes" id="UP001321861">
    <property type="component" value="Chromosome"/>
</dbReference>
<evidence type="ECO:0000313" key="2">
    <source>
        <dbReference type="Proteomes" id="UP001321861"/>
    </source>
</evidence>
<sequence>MGLNRAGQTFYVWGSELDFPLSFWEKGTTAKKYKLFGDDCWDLKVSGFPKDWRKSLRETLLYFSEEAGLSWCSLEGYFEDPLSLFNPETSVGYYAYAIKDDFVCYRTYTSLSKQDLKG</sequence>
<proteinExistence type="predicted"/>
<dbReference type="AlphaFoldDB" id="A0AAU9DUX5"/>
<organism evidence="1 2">
    <name type="scientific">Xylocopilactobacillus apicola</name>
    <dbReference type="NCBI Taxonomy" id="2932184"/>
    <lineage>
        <taxon>Bacteria</taxon>
        <taxon>Bacillati</taxon>
        <taxon>Bacillota</taxon>
        <taxon>Bacilli</taxon>
        <taxon>Lactobacillales</taxon>
        <taxon>Lactobacillaceae</taxon>
        <taxon>Xylocopilactobacillus</taxon>
    </lineage>
</organism>
<accession>A0AAU9DUX5</accession>
<dbReference type="RefSeq" id="WP_317635629.1">
    <property type="nucleotide sequence ID" value="NZ_AP026802.1"/>
</dbReference>